<protein>
    <recommendedName>
        <fullName evidence="4">Secreted protein</fullName>
    </recommendedName>
</protein>
<dbReference type="AlphaFoldDB" id="A0A3N4LB52"/>
<sequence>MLFFFLFFSISSRISHLLRILRFPMNLYLVYLKASHCLDYRLSHLRCISYLLFIVVNLHAEGDEVQCLFCKYGAFVLVLSFKEHTAAASLHLIKQVFLRVKRHGKLPSGQGPLTCQSYVNTKYNNIIRLSLENTTS</sequence>
<dbReference type="InParanoid" id="A0A3N4LB52"/>
<proteinExistence type="predicted"/>
<evidence type="ECO:0000256" key="1">
    <source>
        <dbReference type="SAM" id="SignalP"/>
    </source>
</evidence>
<feature type="signal peptide" evidence="1">
    <location>
        <begin position="1"/>
        <end position="17"/>
    </location>
</feature>
<accession>A0A3N4LB52</accession>
<name>A0A3N4LB52_9PEZI</name>
<evidence type="ECO:0008006" key="4">
    <source>
        <dbReference type="Google" id="ProtNLM"/>
    </source>
</evidence>
<organism evidence="2 3">
    <name type="scientific">Terfezia boudieri ATCC MYA-4762</name>
    <dbReference type="NCBI Taxonomy" id="1051890"/>
    <lineage>
        <taxon>Eukaryota</taxon>
        <taxon>Fungi</taxon>
        <taxon>Dikarya</taxon>
        <taxon>Ascomycota</taxon>
        <taxon>Pezizomycotina</taxon>
        <taxon>Pezizomycetes</taxon>
        <taxon>Pezizales</taxon>
        <taxon>Pezizaceae</taxon>
        <taxon>Terfezia</taxon>
    </lineage>
</organism>
<reference evidence="2 3" key="1">
    <citation type="journal article" date="2018" name="Nat. Ecol. Evol.">
        <title>Pezizomycetes genomes reveal the molecular basis of ectomycorrhizal truffle lifestyle.</title>
        <authorList>
            <person name="Murat C."/>
            <person name="Payen T."/>
            <person name="Noel B."/>
            <person name="Kuo A."/>
            <person name="Morin E."/>
            <person name="Chen J."/>
            <person name="Kohler A."/>
            <person name="Krizsan K."/>
            <person name="Balestrini R."/>
            <person name="Da Silva C."/>
            <person name="Montanini B."/>
            <person name="Hainaut M."/>
            <person name="Levati E."/>
            <person name="Barry K.W."/>
            <person name="Belfiori B."/>
            <person name="Cichocki N."/>
            <person name="Clum A."/>
            <person name="Dockter R.B."/>
            <person name="Fauchery L."/>
            <person name="Guy J."/>
            <person name="Iotti M."/>
            <person name="Le Tacon F."/>
            <person name="Lindquist E.A."/>
            <person name="Lipzen A."/>
            <person name="Malagnac F."/>
            <person name="Mello A."/>
            <person name="Molinier V."/>
            <person name="Miyauchi S."/>
            <person name="Poulain J."/>
            <person name="Riccioni C."/>
            <person name="Rubini A."/>
            <person name="Sitrit Y."/>
            <person name="Splivallo R."/>
            <person name="Traeger S."/>
            <person name="Wang M."/>
            <person name="Zifcakova L."/>
            <person name="Wipf D."/>
            <person name="Zambonelli A."/>
            <person name="Paolocci F."/>
            <person name="Nowrousian M."/>
            <person name="Ottonello S."/>
            <person name="Baldrian P."/>
            <person name="Spatafora J.W."/>
            <person name="Henrissat B."/>
            <person name="Nagy L.G."/>
            <person name="Aury J.M."/>
            <person name="Wincker P."/>
            <person name="Grigoriev I.V."/>
            <person name="Bonfante P."/>
            <person name="Martin F.M."/>
        </authorList>
    </citation>
    <scope>NUCLEOTIDE SEQUENCE [LARGE SCALE GENOMIC DNA]</scope>
    <source>
        <strain evidence="2 3">ATCC MYA-4762</strain>
    </source>
</reference>
<keyword evidence="1" id="KW-0732">Signal</keyword>
<evidence type="ECO:0000313" key="2">
    <source>
        <dbReference type="EMBL" id="RPB18958.1"/>
    </source>
</evidence>
<dbReference type="EMBL" id="ML121602">
    <property type="protein sequence ID" value="RPB18958.1"/>
    <property type="molecule type" value="Genomic_DNA"/>
</dbReference>
<keyword evidence="3" id="KW-1185">Reference proteome</keyword>
<gene>
    <name evidence="2" type="ORF">L211DRAFT_669720</name>
</gene>
<dbReference type="Proteomes" id="UP000267821">
    <property type="component" value="Unassembled WGS sequence"/>
</dbReference>
<evidence type="ECO:0000313" key="3">
    <source>
        <dbReference type="Proteomes" id="UP000267821"/>
    </source>
</evidence>
<feature type="chain" id="PRO_5018301853" description="Secreted protein" evidence="1">
    <location>
        <begin position="18"/>
        <end position="136"/>
    </location>
</feature>